<evidence type="ECO:0000259" key="4">
    <source>
        <dbReference type="Pfam" id="PF00703"/>
    </source>
</evidence>
<dbReference type="Proteomes" id="UP001271792">
    <property type="component" value="Unassembled WGS sequence"/>
</dbReference>
<gene>
    <name evidence="8" type="ORF">SK571_43005</name>
</gene>
<evidence type="ECO:0000313" key="9">
    <source>
        <dbReference type="Proteomes" id="UP001271792"/>
    </source>
</evidence>
<dbReference type="InterPro" id="IPR006103">
    <property type="entry name" value="Glyco_hydro_2_cat"/>
</dbReference>
<feature type="domain" description="Glycoside hydrolase family 2 immunoglobulin-like beta-sandwich" evidence="4">
    <location>
        <begin position="79"/>
        <end position="176"/>
    </location>
</feature>
<reference evidence="8 9" key="1">
    <citation type="submission" date="2023-11" db="EMBL/GenBank/DDBJ databases">
        <title>Lentzea sokolovensis, sp. nov., Lentzea kristufkii, sp. nov., and Lentzea miocenensis, sp. nov., rare actinobacteria from Sokolov Coal Basin, Miocene lacustrine sediment, Czech Republic.</title>
        <authorList>
            <person name="Lara A."/>
            <person name="Kotroba L."/>
            <person name="Nouioui I."/>
            <person name="Neumann-Schaal M."/>
            <person name="Mast Y."/>
            <person name="Chronakova A."/>
        </authorList>
    </citation>
    <scope>NUCLEOTIDE SEQUENCE [LARGE SCALE GENOMIC DNA]</scope>
    <source>
        <strain evidence="8 9">BCCO 10_0798</strain>
    </source>
</reference>
<dbReference type="Gene3D" id="2.60.40.10">
    <property type="entry name" value="Immunoglobulins"/>
    <property type="match status" value="3"/>
</dbReference>
<evidence type="ECO:0000313" key="8">
    <source>
        <dbReference type="EMBL" id="MDX8056186.1"/>
    </source>
</evidence>
<dbReference type="PANTHER" id="PTHR42732:SF1">
    <property type="entry name" value="BETA-MANNOSIDASE"/>
    <property type="match status" value="1"/>
</dbReference>
<dbReference type="Gene3D" id="3.20.20.80">
    <property type="entry name" value="Glycosidases"/>
    <property type="match status" value="1"/>
</dbReference>
<dbReference type="SUPFAM" id="SSF51445">
    <property type="entry name" value="(Trans)glycosidases"/>
    <property type="match status" value="1"/>
</dbReference>
<evidence type="ECO:0000256" key="3">
    <source>
        <dbReference type="ARBA" id="ARBA00023295"/>
    </source>
</evidence>
<evidence type="ECO:0000259" key="6">
    <source>
        <dbReference type="Pfam" id="PF16355"/>
    </source>
</evidence>
<comment type="caution">
    <text evidence="8">The sequence shown here is derived from an EMBL/GenBank/DDBJ whole genome shotgun (WGS) entry which is preliminary data.</text>
</comment>
<sequence length="698" mass="76603">MTFGAENLIAVKADNTKWRPEEATGMPFQWDSRDFNPTFGGLTRNVRMYVVPKTYFTLPLYTNLRTTGSYVYASAINVASGSATVTVEAQVRNEQSTARTITVSANVIKPDGTVHATITGSPVSLAAGATQIVKLSQQISGLVLWEPGRPHLYTVEMVLSEGGVVQDAFPITTGFRKTEFRGGATNGGVYINDRYVFLTGYAIRSANEWAVIGGAVPDWMTDLDGQLIRDSKANLIRWMHIAATPANIRMTDRYGIVSVQPAGDKEADKTGRQWDQRVELMRDVIIYFRNNPSILFWGAGNNWITAAHMTQMTNLRKTWDPNGGRVMGCRAISDDSAYGGRAAVDAAEWVGTMLNRHYSDYSRDRKPIIESEYTRDEAPRRVWDRYSPPDFGYQTGPDVTYHLTSEDFAGPHAAATRHEFWGQHIQGPGQRRYSGAAALIWADSNQHGRQYNWECCRLSGRVDAVRIPKESAHTYRVMQSDTPDIHVIGHWTYPANMTKTVHVMASAHVRRVRLLVNGTEVGNDTSATNDFLYSFPSVRWQSGTITAIGYDTGGREIVRTEKTTTGAAAALRLTPHTAPGGLRADGSDIAFFEVEAVDAQGRRMPTHQARVDFTLTGPGRFLGGFNPGKPGSAHKSYADTEAGVNRVFVRASRTAGTLTLRATASGLTAATAGIDSVPFTTTGGLTTAPPVRGEQWKQ</sequence>
<evidence type="ECO:0000259" key="5">
    <source>
        <dbReference type="Pfam" id="PF02836"/>
    </source>
</evidence>
<name>A0ABU4U6Q2_9PSEU</name>
<dbReference type="PANTHER" id="PTHR42732">
    <property type="entry name" value="BETA-GALACTOSIDASE"/>
    <property type="match status" value="1"/>
</dbReference>
<organism evidence="8 9">
    <name type="scientific">Lentzea kristufekii</name>
    <dbReference type="NCBI Taxonomy" id="3095430"/>
    <lineage>
        <taxon>Bacteria</taxon>
        <taxon>Bacillati</taxon>
        <taxon>Actinomycetota</taxon>
        <taxon>Actinomycetes</taxon>
        <taxon>Pseudonocardiales</taxon>
        <taxon>Pseudonocardiaceae</taxon>
        <taxon>Lentzea</taxon>
    </lineage>
</organism>
<feature type="domain" description="Glycoside hydrolase family 2 catalytic" evidence="5">
    <location>
        <begin position="186"/>
        <end position="377"/>
    </location>
</feature>
<feature type="domain" description="Glycoside hydrolase family 2" evidence="7">
    <location>
        <begin position="581"/>
        <end position="671"/>
    </location>
</feature>
<dbReference type="SUPFAM" id="SSF49303">
    <property type="entry name" value="beta-Galactosidase/glucuronidase domain"/>
    <property type="match status" value="1"/>
</dbReference>
<evidence type="ECO:0000256" key="1">
    <source>
        <dbReference type="ARBA" id="ARBA00007401"/>
    </source>
</evidence>
<accession>A0ABU4U6Q2</accession>
<dbReference type="Pfam" id="PF00703">
    <property type="entry name" value="Glyco_hydro_2"/>
    <property type="match status" value="1"/>
</dbReference>
<keyword evidence="2" id="KW-0378">Hydrolase</keyword>
<dbReference type="EMBL" id="JAXAVV010000037">
    <property type="protein sequence ID" value="MDX8056186.1"/>
    <property type="molecule type" value="Genomic_DNA"/>
</dbReference>
<dbReference type="InterPro" id="IPR013783">
    <property type="entry name" value="Ig-like_fold"/>
</dbReference>
<comment type="similarity">
    <text evidence="1">Belongs to the glycosyl hydrolase 2 family.</text>
</comment>
<keyword evidence="9" id="KW-1185">Reference proteome</keyword>
<dbReference type="InterPro" id="IPR040605">
    <property type="entry name" value="Glyco_hydro2_dom5"/>
</dbReference>
<dbReference type="InterPro" id="IPR051913">
    <property type="entry name" value="GH2_Domain-Containing"/>
</dbReference>
<dbReference type="Pfam" id="PF16355">
    <property type="entry name" value="DUF4982"/>
    <property type="match status" value="1"/>
</dbReference>
<evidence type="ECO:0000256" key="2">
    <source>
        <dbReference type="ARBA" id="ARBA00022801"/>
    </source>
</evidence>
<dbReference type="Pfam" id="PF02836">
    <property type="entry name" value="Glyco_hydro_2_C"/>
    <property type="match status" value="1"/>
</dbReference>
<keyword evidence="3" id="KW-0326">Glycosidase</keyword>
<dbReference type="InterPro" id="IPR017853">
    <property type="entry name" value="GH"/>
</dbReference>
<dbReference type="InterPro" id="IPR032311">
    <property type="entry name" value="DUF4982"/>
</dbReference>
<feature type="domain" description="DUF4982" evidence="6">
    <location>
        <begin position="500"/>
        <end position="557"/>
    </location>
</feature>
<proteinExistence type="inferred from homology"/>
<dbReference type="InterPro" id="IPR036156">
    <property type="entry name" value="Beta-gal/glucu_dom_sf"/>
</dbReference>
<dbReference type="Pfam" id="PF18565">
    <property type="entry name" value="Glyco_hydro2_C5"/>
    <property type="match status" value="1"/>
</dbReference>
<dbReference type="RefSeq" id="WP_319989867.1">
    <property type="nucleotide sequence ID" value="NZ_JAXAVV010000037.1"/>
</dbReference>
<protein>
    <submittedName>
        <fullName evidence="8">DUF4982 domain-containing protein</fullName>
    </submittedName>
</protein>
<evidence type="ECO:0000259" key="7">
    <source>
        <dbReference type="Pfam" id="PF18565"/>
    </source>
</evidence>
<dbReference type="InterPro" id="IPR006102">
    <property type="entry name" value="Ig-like_GH2"/>
</dbReference>